<evidence type="ECO:0000313" key="2">
    <source>
        <dbReference type="Proteomes" id="UP000251889"/>
    </source>
</evidence>
<evidence type="ECO:0000313" key="1">
    <source>
        <dbReference type="EMBL" id="RAV99186.1"/>
    </source>
</evidence>
<dbReference type="Proteomes" id="UP000251889">
    <property type="component" value="Unassembled WGS sequence"/>
</dbReference>
<dbReference type="RefSeq" id="WP_112748700.1">
    <property type="nucleotide sequence ID" value="NZ_QMFY01000012.1"/>
</dbReference>
<sequence>MKKVLLVSLIVAMFSCDEKEKEHADPLTTSLRVSTWKVKQADVIENGVVVETLLPDADMKDVYLTFTDNTKIYLGNGSCGEWKTKEGRLQFKIYGQQVVPGLCQDANASRIYLNDSNVKLPDHAKLEIDGLGGALSYFDNHIQWSEVIEGIADGELSVRIQYERTQYAVTPTSGCCAKL</sequence>
<gene>
    <name evidence="1" type="ORF">DQQ10_20005</name>
</gene>
<dbReference type="AlphaFoldDB" id="A0A364XZY1"/>
<keyword evidence="2" id="KW-1185">Reference proteome</keyword>
<dbReference type="PROSITE" id="PS51257">
    <property type="entry name" value="PROKAR_LIPOPROTEIN"/>
    <property type="match status" value="1"/>
</dbReference>
<organism evidence="1 2">
    <name type="scientific">Pseudochryseolinea flava</name>
    <dbReference type="NCBI Taxonomy" id="2059302"/>
    <lineage>
        <taxon>Bacteria</taxon>
        <taxon>Pseudomonadati</taxon>
        <taxon>Bacteroidota</taxon>
        <taxon>Cytophagia</taxon>
        <taxon>Cytophagales</taxon>
        <taxon>Fulvivirgaceae</taxon>
        <taxon>Pseudochryseolinea</taxon>
    </lineage>
</organism>
<proteinExistence type="predicted"/>
<dbReference type="EMBL" id="QMFY01000012">
    <property type="protein sequence ID" value="RAV99186.1"/>
    <property type="molecule type" value="Genomic_DNA"/>
</dbReference>
<comment type="caution">
    <text evidence="1">The sequence shown here is derived from an EMBL/GenBank/DDBJ whole genome shotgun (WGS) entry which is preliminary data.</text>
</comment>
<accession>A0A364XZY1</accession>
<name>A0A364XZY1_9BACT</name>
<reference evidence="1 2" key="1">
    <citation type="submission" date="2018-06" db="EMBL/GenBank/DDBJ databases">
        <title>Chryseolinea flavus sp. nov., a member of the phylum Bacteroidetes isolated from soil.</title>
        <authorList>
            <person name="Li Y."/>
            <person name="Wang J."/>
        </authorList>
    </citation>
    <scope>NUCLEOTIDE SEQUENCE [LARGE SCALE GENOMIC DNA]</scope>
    <source>
        <strain evidence="1 2">SDU1-6</strain>
    </source>
</reference>
<protein>
    <submittedName>
        <fullName evidence="1">Uncharacterized protein</fullName>
    </submittedName>
</protein>